<dbReference type="InterPro" id="IPR049790">
    <property type="entry name" value="Rv3655c/TadE"/>
</dbReference>
<keyword evidence="1" id="KW-0812">Transmembrane</keyword>
<keyword evidence="1" id="KW-1133">Transmembrane helix</keyword>
<protein>
    <recommendedName>
        <fullName evidence="4">TadE-like protein</fullName>
    </recommendedName>
</protein>
<dbReference type="EMBL" id="JACBYW010000007">
    <property type="protein sequence ID" value="NYH80508.1"/>
    <property type="molecule type" value="Genomic_DNA"/>
</dbReference>
<name>A0A852Z1V9_9ACTN</name>
<organism evidence="2 3">
    <name type="scientific">Actinopolyspora biskrensis</name>
    <dbReference type="NCBI Taxonomy" id="1470178"/>
    <lineage>
        <taxon>Bacteria</taxon>
        <taxon>Bacillati</taxon>
        <taxon>Actinomycetota</taxon>
        <taxon>Actinomycetes</taxon>
        <taxon>Actinopolysporales</taxon>
        <taxon>Actinopolysporaceae</taxon>
        <taxon>Actinopolyspora</taxon>
    </lineage>
</organism>
<evidence type="ECO:0008006" key="4">
    <source>
        <dbReference type="Google" id="ProtNLM"/>
    </source>
</evidence>
<accession>A0A852Z1V9</accession>
<evidence type="ECO:0000313" key="3">
    <source>
        <dbReference type="Proteomes" id="UP000548304"/>
    </source>
</evidence>
<feature type="transmembrane region" description="Helical" evidence="1">
    <location>
        <begin position="48"/>
        <end position="70"/>
    </location>
</feature>
<gene>
    <name evidence="2" type="ORF">FHR84_003865</name>
</gene>
<reference evidence="2 3" key="1">
    <citation type="submission" date="2020-07" db="EMBL/GenBank/DDBJ databases">
        <title>Genomic Encyclopedia of Type Strains, Phase III (KMG-III): the genomes of soil and plant-associated and newly described type strains.</title>
        <authorList>
            <person name="Whitman W."/>
        </authorList>
    </citation>
    <scope>NUCLEOTIDE SEQUENCE [LARGE SCALE GENOMIC DNA]</scope>
    <source>
        <strain evidence="2 3">CECT 8576</strain>
    </source>
</reference>
<proteinExistence type="predicted"/>
<evidence type="ECO:0000313" key="2">
    <source>
        <dbReference type="EMBL" id="NYH80508.1"/>
    </source>
</evidence>
<dbReference type="RefSeq" id="WP_218863248.1">
    <property type="nucleotide sequence ID" value="NZ_JACBYW010000007.1"/>
</dbReference>
<keyword evidence="3" id="KW-1185">Reference proteome</keyword>
<dbReference type="Proteomes" id="UP000548304">
    <property type="component" value="Unassembled WGS sequence"/>
</dbReference>
<evidence type="ECO:0000256" key="1">
    <source>
        <dbReference type="SAM" id="Phobius"/>
    </source>
</evidence>
<dbReference type="AlphaFoldDB" id="A0A852Z1V9"/>
<comment type="caution">
    <text evidence="2">The sequence shown here is derived from an EMBL/GenBank/DDBJ whole genome shotgun (WGS) entry which is preliminary data.</text>
</comment>
<sequence>MIAGGGTRLRSGVGAELEDADTGYAGAWQPDPGCAGTGSDEGTVTVEAALGICSVVIVFALAAGGLATVITQLRCTGAAAEIARLTARGDTDGIAERVGGSLPEGADFEVTESEGRVSVSVSAPPVGRLVPGRLSAEAYAVLEPGVSGSVVRRDTGREHPG</sequence>
<keyword evidence="1" id="KW-0472">Membrane</keyword>
<dbReference type="NCBIfam" id="NF041390">
    <property type="entry name" value="TadE_Rv3655c"/>
    <property type="match status" value="1"/>
</dbReference>